<dbReference type="CDD" id="cd08432">
    <property type="entry name" value="PBP2_GcdR_TrpI_HvrB_AmpR_like"/>
    <property type="match status" value="1"/>
</dbReference>
<evidence type="ECO:0000259" key="5">
    <source>
        <dbReference type="PROSITE" id="PS50931"/>
    </source>
</evidence>
<evidence type="ECO:0000313" key="7">
    <source>
        <dbReference type="Proteomes" id="UP000198854"/>
    </source>
</evidence>
<dbReference type="GO" id="GO:0006351">
    <property type="term" value="P:DNA-templated transcription"/>
    <property type="evidence" value="ECO:0007669"/>
    <property type="project" value="TreeGrafter"/>
</dbReference>
<keyword evidence="7" id="KW-1185">Reference proteome</keyword>
<dbReference type="InterPro" id="IPR005119">
    <property type="entry name" value="LysR_subst-bd"/>
</dbReference>
<dbReference type="InterPro" id="IPR058163">
    <property type="entry name" value="LysR-type_TF_proteobact-type"/>
</dbReference>
<name>A0A1G7W2L6_9VIBR</name>
<dbReference type="EMBL" id="FNDD01000001">
    <property type="protein sequence ID" value="SDG65949.1"/>
    <property type="molecule type" value="Genomic_DNA"/>
</dbReference>
<organism evidence="6 7">
    <name type="scientific">Vibrio xiamenensis</name>
    <dbReference type="NCBI Taxonomy" id="861298"/>
    <lineage>
        <taxon>Bacteria</taxon>
        <taxon>Pseudomonadati</taxon>
        <taxon>Pseudomonadota</taxon>
        <taxon>Gammaproteobacteria</taxon>
        <taxon>Vibrionales</taxon>
        <taxon>Vibrionaceae</taxon>
        <taxon>Vibrio</taxon>
    </lineage>
</organism>
<dbReference type="GO" id="GO:0043565">
    <property type="term" value="F:sequence-specific DNA binding"/>
    <property type="evidence" value="ECO:0007669"/>
    <property type="project" value="TreeGrafter"/>
</dbReference>
<feature type="domain" description="HTH lysR-type" evidence="5">
    <location>
        <begin position="6"/>
        <end position="63"/>
    </location>
</feature>
<dbReference type="Pfam" id="PF03466">
    <property type="entry name" value="LysR_substrate"/>
    <property type="match status" value="1"/>
</dbReference>
<protein>
    <submittedName>
        <fullName evidence="6">LysR family transcriptional regulator, glycine cleavage system transcriptional activator</fullName>
    </submittedName>
</protein>
<dbReference type="PROSITE" id="PS50931">
    <property type="entry name" value="HTH_LYSR"/>
    <property type="match status" value="1"/>
</dbReference>
<evidence type="ECO:0000256" key="1">
    <source>
        <dbReference type="ARBA" id="ARBA00009437"/>
    </source>
</evidence>
<evidence type="ECO:0000256" key="2">
    <source>
        <dbReference type="ARBA" id="ARBA00023015"/>
    </source>
</evidence>
<sequence>MSQRLPPLQGVYYFYMAAQQGSFKLAAHKLFVTPAAVSQQIRQLEEWLGVDLFTRHHREIRLTHEGQTLYRQAEKGFSYIQDGIRLINQDPTPNQLSISTVPSFAQHWLVPRIRQFRQQYPDLAMLIEPSDDIVTFQNSSIDLCIRYGRGDYENLESVWLMDEVLYPVCHPLYQKEKQIYQLEDLNKAELLEDIWPDLDWHIWLDNVGIVHNNPSTMRYNGSLYVLEGALSLQGVALVKHSIVQRYLSEGKLVRIGDMAIKPNYSYYACAPKGYLQREKVVKFIEWLKGEIAQFQSVVPQEFTILDAKYASKTCSQTP</sequence>
<gene>
    <name evidence="6" type="ORF">SAMN04488136_101127</name>
</gene>
<keyword evidence="2" id="KW-0805">Transcription regulation</keyword>
<evidence type="ECO:0000313" key="6">
    <source>
        <dbReference type="EMBL" id="SDG65949.1"/>
    </source>
</evidence>
<dbReference type="PANTHER" id="PTHR30537">
    <property type="entry name" value="HTH-TYPE TRANSCRIPTIONAL REGULATOR"/>
    <property type="match status" value="1"/>
</dbReference>
<evidence type="ECO:0000256" key="4">
    <source>
        <dbReference type="ARBA" id="ARBA00023163"/>
    </source>
</evidence>
<dbReference type="InterPro" id="IPR036390">
    <property type="entry name" value="WH_DNA-bd_sf"/>
</dbReference>
<dbReference type="Gene3D" id="3.40.190.10">
    <property type="entry name" value="Periplasmic binding protein-like II"/>
    <property type="match status" value="2"/>
</dbReference>
<proteinExistence type="inferred from homology"/>
<dbReference type="STRING" id="861298.SAMN04488136_101127"/>
<keyword evidence="3" id="KW-0238">DNA-binding</keyword>
<evidence type="ECO:0000256" key="3">
    <source>
        <dbReference type="ARBA" id="ARBA00023125"/>
    </source>
</evidence>
<dbReference type="Proteomes" id="UP000198854">
    <property type="component" value="Unassembled WGS sequence"/>
</dbReference>
<accession>A0A1G7W2L6</accession>
<dbReference type="Gene3D" id="1.10.10.10">
    <property type="entry name" value="Winged helix-like DNA-binding domain superfamily/Winged helix DNA-binding domain"/>
    <property type="match status" value="1"/>
</dbReference>
<dbReference type="PRINTS" id="PR00039">
    <property type="entry name" value="HTHLYSR"/>
</dbReference>
<dbReference type="SUPFAM" id="SSF46785">
    <property type="entry name" value="Winged helix' DNA-binding domain"/>
    <property type="match status" value="1"/>
</dbReference>
<dbReference type="InterPro" id="IPR036388">
    <property type="entry name" value="WH-like_DNA-bd_sf"/>
</dbReference>
<dbReference type="AlphaFoldDB" id="A0A1G7W2L6"/>
<comment type="similarity">
    <text evidence="1">Belongs to the LysR transcriptional regulatory family.</text>
</comment>
<dbReference type="InterPro" id="IPR000847">
    <property type="entry name" value="LysR_HTH_N"/>
</dbReference>
<dbReference type="SUPFAM" id="SSF53850">
    <property type="entry name" value="Periplasmic binding protein-like II"/>
    <property type="match status" value="1"/>
</dbReference>
<dbReference type="PANTHER" id="PTHR30537:SF74">
    <property type="entry name" value="HTH-TYPE TRANSCRIPTIONAL REGULATOR TRPI"/>
    <property type="match status" value="1"/>
</dbReference>
<dbReference type="GO" id="GO:0003700">
    <property type="term" value="F:DNA-binding transcription factor activity"/>
    <property type="evidence" value="ECO:0007669"/>
    <property type="project" value="InterPro"/>
</dbReference>
<dbReference type="Pfam" id="PF00126">
    <property type="entry name" value="HTH_1"/>
    <property type="match status" value="1"/>
</dbReference>
<dbReference type="OrthoDB" id="5526340at2"/>
<dbReference type="RefSeq" id="WP_093268264.1">
    <property type="nucleotide sequence ID" value="NZ_FNDD01000001.1"/>
</dbReference>
<reference evidence="6 7" key="1">
    <citation type="submission" date="2016-10" db="EMBL/GenBank/DDBJ databases">
        <authorList>
            <person name="de Groot N.N."/>
        </authorList>
    </citation>
    <scope>NUCLEOTIDE SEQUENCE [LARGE SCALE GENOMIC DNA]</scope>
    <source>
        <strain evidence="6 7">CGMCC 1.10228</strain>
    </source>
</reference>
<dbReference type="FunFam" id="1.10.10.10:FF:000001">
    <property type="entry name" value="LysR family transcriptional regulator"/>
    <property type="match status" value="1"/>
</dbReference>
<keyword evidence="4" id="KW-0804">Transcription</keyword>